<dbReference type="InterPro" id="IPR000700">
    <property type="entry name" value="PAS-assoc_C"/>
</dbReference>
<proteinExistence type="predicted"/>
<dbReference type="SMART" id="SM00388">
    <property type="entry name" value="HisKA"/>
    <property type="match status" value="1"/>
</dbReference>
<keyword evidence="5 11" id="KW-0418">Kinase</keyword>
<comment type="caution">
    <text evidence="11">The sequence shown here is derived from an EMBL/GenBank/DDBJ whole genome shotgun (WGS) entry which is preliminary data.</text>
</comment>
<dbReference type="PANTHER" id="PTHR45453">
    <property type="entry name" value="PHOSPHATE REGULON SENSOR PROTEIN PHOR"/>
    <property type="match status" value="1"/>
</dbReference>
<dbReference type="NCBIfam" id="TIGR00229">
    <property type="entry name" value="sensory_box"/>
    <property type="match status" value="2"/>
</dbReference>
<dbReference type="PANTHER" id="PTHR45453:SF1">
    <property type="entry name" value="PHOSPHATE REGULON SENSOR PROTEIN PHOR"/>
    <property type="match status" value="1"/>
</dbReference>
<dbReference type="InterPro" id="IPR000014">
    <property type="entry name" value="PAS"/>
</dbReference>
<dbReference type="InterPro" id="IPR013655">
    <property type="entry name" value="PAS_fold_3"/>
</dbReference>
<dbReference type="SUPFAM" id="SSF47384">
    <property type="entry name" value="Homodimeric domain of signal transducing histidine kinase"/>
    <property type="match status" value="1"/>
</dbReference>
<evidence type="ECO:0000256" key="5">
    <source>
        <dbReference type="ARBA" id="ARBA00022777"/>
    </source>
</evidence>
<evidence type="ECO:0000259" key="10">
    <source>
        <dbReference type="PROSITE" id="PS50113"/>
    </source>
</evidence>
<dbReference type="Gene3D" id="3.30.450.20">
    <property type="entry name" value="PAS domain"/>
    <property type="match status" value="2"/>
</dbReference>
<dbReference type="InterPro" id="IPR005467">
    <property type="entry name" value="His_kinase_dom"/>
</dbReference>
<dbReference type="CDD" id="cd00130">
    <property type="entry name" value="PAS"/>
    <property type="match status" value="2"/>
</dbReference>
<organism evidence="11 12">
    <name type="scientific">candidate division WWE3 bacterium</name>
    <dbReference type="NCBI Taxonomy" id="2053526"/>
    <lineage>
        <taxon>Bacteria</taxon>
        <taxon>Katanobacteria</taxon>
    </lineage>
</organism>
<keyword evidence="3" id="KW-0597">Phosphoprotein</keyword>
<keyword evidence="4" id="KW-0808">Transferase</keyword>
<dbReference type="InterPro" id="IPR001610">
    <property type="entry name" value="PAC"/>
</dbReference>
<evidence type="ECO:0000256" key="6">
    <source>
        <dbReference type="ARBA" id="ARBA00023012"/>
    </source>
</evidence>
<dbReference type="GO" id="GO:0000155">
    <property type="term" value="F:phosphorelay sensor kinase activity"/>
    <property type="evidence" value="ECO:0007669"/>
    <property type="project" value="InterPro"/>
</dbReference>
<dbReference type="PRINTS" id="PR00344">
    <property type="entry name" value="BCTRLSENSOR"/>
</dbReference>
<dbReference type="GO" id="GO:0005886">
    <property type="term" value="C:plasma membrane"/>
    <property type="evidence" value="ECO:0007669"/>
    <property type="project" value="TreeGrafter"/>
</dbReference>
<dbReference type="SUPFAM" id="SSF55785">
    <property type="entry name" value="PYP-like sensor domain (PAS domain)"/>
    <property type="match status" value="2"/>
</dbReference>
<keyword evidence="6" id="KW-0902">Two-component regulatory system</keyword>
<dbReference type="EMBL" id="JAAZNL010000058">
    <property type="protein sequence ID" value="NMB70431.1"/>
    <property type="molecule type" value="Genomic_DNA"/>
</dbReference>
<dbReference type="FunFam" id="1.10.287.130:FF:000001">
    <property type="entry name" value="Two-component sensor histidine kinase"/>
    <property type="match status" value="1"/>
</dbReference>
<feature type="domain" description="Histidine kinase" evidence="8">
    <location>
        <begin position="270"/>
        <end position="489"/>
    </location>
</feature>
<dbReference type="AlphaFoldDB" id="A0A7X9HHJ1"/>
<evidence type="ECO:0000259" key="9">
    <source>
        <dbReference type="PROSITE" id="PS50112"/>
    </source>
</evidence>
<dbReference type="PROSITE" id="PS50113">
    <property type="entry name" value="PAC"/>
    <property type="match status" value="2"/>
</dbReference>
<dbReference type="Pfam" id="PF00512">
    <property type="entry name" value="HisKA"/>
    <property type="match status" value="1"/>
</dbReference>
<dbReference type="Pfam" id="PF02518">
    <property type="entry name" value="HATPase_c"/>
    <property type="match status" value="1"/>
</dbReference>
<evidence type="ECO:0000313" key="12">
    <source>
        <dbReference type="Proteomes" id="UP000526033"/>
    </source>
</evidence>
<feature type="domain" description="PAS" evidence="9">
    <location>
        <begin position="140"/>
        <end position="185"/>
    </location>
</feature>
<dbReference type="SMART" id="SM00387">
    <property type="entry name" value="HATPase_c"/>
    <property type="match status" value="1"/>
</dbReference>
<comment type="catalytic activity">
    <reaction evidence="1">
        <text>ATP + protein L-histidine = ADP + protein N-phospho-L-histidine.</text>
        <dbReference type="EC" id="2.7.13.3"/>
    </reaction>
</comment>
<dbReference type="CDD" id="cd00082">
    <property type="entry name" value="HisKA"/>
    <property type="match status" value="1"/>
</dbReference>
<dbReference type="InterPro" id="IPR036097">
    <property type="entry name" value="HisK_dim/P_sf"/>
</dbReference>
<dbReference type="InterPro" id="IPR003661">
    <property type="entry name" value="HisK_dim/P_dom"/>
</dbReference>
<evidence type="ECO:0000256" key="7">
    <source>
        <dbReference type="ARBA" id="ARBA00023136"/>
    </source>
</evidence>
<dbReference type="SMART" id="SM00086">
    <property type="entry name" value="PAC"/>
    <property type="match status" value="2"/>
</dbReference>
<dbReference type="Pfam" id="PF08447">
    <property type="entry name" value="PAS_3"/>
    <property type="match status" value="1"/>
</dbReference>
<dbReference type="InterPro" id="IPR003594">
    <property type="entry name" value="HATPase_dom"/>
</dbReference>
<gene>
    <name evidence="11" type="ORF">GYA27_04535</name>
</gene>
<accession>A0A7X9HHJ1</accession>
<name>A0A7X9HHJ1_UNCKA</name>
<keyword evidence="7" id="KW-0472">Membrane</keyword>
<evidence type="ECO:0000256" key="3">
    <source>
        <dbReference type="ARBA" id="ARBA00022553"/>
    </source>
</evidence>
<feature type="domain" description="PAC" evidence="10">
    <location>
        <begin position="90"/>
        <end position="143"/>
    </location>
</feature>
<evidence type="ECO:0000256" key="4">
    <source>
        <dbReference type="ARBA" id="ARBA00022679"/>
    </source>
</evidence>
<evidence type="ECO:0000313" key="11">
    <source>
        <dbReference type="EMBL" id="NMB70431.1"/>
    </source>
</evidence>
<dbReference type="Pfam" id="PF13426">
    <property type="entry name" value="PAS_9"/>
    <property type="match status" value="1"/>
</dbReference>
<reference evidence="11 12" key="1">
    <citation type="journal article" date="2020" name="Biotechnol. Biofuels">
        <title>New insights from the biogas microbiome by comprehensive genome-resolved metagenomics of nearly 1600 species originating from multiple anaerobic digesters.</title>
        <authorList>
            <person name="Campanaro S."/>
            <person name="Treu L."/>
            <person name="Rodriguez-R L.M."/>
            <person name="Kovalovszki A."/>
            <person name="Ziels R.M."/>
            <person name="Maus I."/>
            <person name="Zhu X."/>
            <person name="Kougias P.G."/>
            <person name="Basile A."/>
            <person name="Luo G."/>
            <person name="Schluter A."/>
            <person name="Konstantinidis K.T."/>
            <person name="Angelidaki I."/>
        </authorList>
    </citation>
    <scope>NUCLEOTIDE SEQUENCE [LARGE SCALE GENOMIC DNA]</scope>
    <source>
        <strain evidence="11">AS27yjCOA_165</strain>
    </source>
</reference>
<dbReference type="CDD" id="cd00075">
    <property type="entry name" value="HATPase"/>
    <property type="match status" value="1"/>
</dbReference>
<evidence type="ECO:0000256" key="1">
    <source>
        <dbReference type="ARBA" id="ARBA00000085"/>
    </source>
</evidence>
<dbReference type="SUPFAM" id="SSF55874">
    <property type="entry name" value="ATPase domain of HSP90 chaperone/DNA topoisomerase II/histidine kinase"/>
    <property type="match status" value="1"/>
</dbReference>
<dbReference type="GO" id="GO:0016036">
    <property type="term" value="P:cellular response to phosphate starvation"/>
    <property type="evidence" value="ECO:0007669"/>
    <property type="project" value="TreeGrafter"/>
</dbReference>
<dbReference type="InterPro" id="IPR035965">
    <property type="entry name" value="PAS-like_dom_sf"/>
</dbReference>
<evidence type="ECO:0000256" key="2">
    <source>
        <dbReference type="ARBA" id="ARBA00012438"/>
    </source>
</evidence>
<dbReference type="InterPro" id="IPR004358">
    <property type="entry name" value="Sig_transdc_His_kin-like_C"/>
</dbReference>
<dbReference type="Gene3D" id="3.30.565.10">
    <property type="entry name" value="Histidine kinase-like ATPase, C-terminal domain"/>
    <property type="match status" value="1"/>
</dbReference>
<dbReference type="PROSITE" id="PS50112">
    <property type="entry name" value="PAS"/>
    <property type="match status" value="2"/>
</dbReference>
<feature type="domain" description="PAS" evidence="9">
    <location>
        <begin position="17"/>
        <end position="89"/>
    </location>
</feature>
<evidence type="ECO:0000259" key="8">
    <source>
        <dbReference type="PROSITE" id="PS50109"/>
    </source>
</evidence>
<dbReference type="GO" id="GO:0004721">
    <property type="term" value="F:phosphoprotein phosphatase activity"/>
    <property type="evidence" value="ECO:0007669"/>
    <property type="project" value="TreeGrafter"/>
</dbReference>
<dbReference type="FunFam" id="3.30.565.10:FF:000006">
    <property type="entry name" value="Sensor histidine kinase WalK"/>
    <property type="match status" value="1"/>
</dbReference>
<dbReference type="Gene3D" id="1.10.287.130">
    <property type="match status" value="1"/>
</dbReference>
<dbReference type="PROSITE" id="PS50109">
    <property type="entry name" value="HIS_KIN"/>
    <property type="match status" value="1"/>
</dbReference>
<dbReference type="InterPro" id="IPR036890">
    <property type="entry name" value="HATPase_C_sf"/>
</dbReference>
<dbReference type="InterPro" id="IPR050351">
    <property type="entry name" value="BphY/WalK/GraS-like"/>
</dbReference>
<protein>
    <recommendedName>
        <fullName evidence="2">histidine kinase</fullName>
        <ecNumber evidence="2">2.7.13.3</ecNumber>
    </recommendedName>
</protein>
<dbReference type="EC" id="2.7.13.3" evidence="2"/>
<dbReference type="Proteomes" id="UP000526033">
    <property type="component" value="Unassembled WGS sequence"/>
</dbReference>
<feature type="domain" description="PAC" evidence="10">
    <location>
        <begin position="212"/>
        <end position="266"/>
    </location>
</feature>
<dbReference type="SMART" id="SM00091">
    <property type="entry name" value="PAS"/>
    <property type="match status" value="2"/>
</dbReference>
<sequence length="501" mass="56651">MDAAPQTEAVVNVLNDNPALLKLIGNYYRDFIGILDKDNNFIYASPASHTLFGYKPDELIGHKIFEYFHKDDLNELKVTKEFQRAVPGYFTLSYRFLRLDGGYSWVESENFPIKDPVLGTGQFILTLIKDITDRKSSEEMVKKFVQAVETASDFIVMANGDRIVMYANPATKAITGFEPPEIIGKDVSTLWSGEMDEKFKEEMWNTLGVKKKPFRGEIINTKKDGSKYVLETQISPILDEKDDVSFYVGISRDITKAKEVDRMKTEFISLASHQLRTPLTAMKWYMEMLLDGDVGDLSQEQREYIVSINQSNERMIELVNALLNVSRIESGRIMVDPIPTHLGDLVQTVLDELQVKIKEKEINMVVSINGHLPKINIDPKLIRNVYLNLLSNAIKYTPRGGEVDIFISNNGKEVISQISDSGYGIPKSEFHRVFEKFYRGENVAKVETDGTGLGLYLVKAIIESSNGKIWFDSEEGKGTTFWFSLDLKGVKAKAGEVTITP</sequence>